<reference evidence="9 10" key="1">
    <citation type="submission" date="2017-06" db="EMBL/GenBank/DDBJ databases">
        <title>Comparative genomic analysis of Ambrosia Fusariam Clade fungi.</title>
        <authorList>
            <person name="Stajich J.E."/>
            <person name="Carrillo J."/>
            <person name="Kijimoto T."/>
            <person name="Eskalen A."/>
            <person name="O'Donnell K."/>
            <person name="Kasson M."/>
        </authorList>
    </citation>
    <scope>NUCLEOTIDE SEQUENCE [LARGE SCALE GENOMIC DNA]</scope>
    <source>
        <strain evidence="9 10">NRRL62579</strain>
    </source>
</reference>
<dbReference type="InterPro" id="IPR036224">
    <property type="entry name" value="GINS_bundle-like_dom_sf"/>
</dbReference>
<keyword evidence="10" id="KW-1185">Reference proteome</keyword>
<dbReference type="InterPro" id="IPR055221">
    <property type="entry name" value="PSF3_N"/>
</dbReference>
<evidence type="ECO:0000256" key="2">
    <source>
        <dbReference type="ARBA" id="ARBA00006343"/>
    </source>
</evidence>
<dbReference type="InterPro" id="IPR021151">
    <property type="entry name" value="GINS_A"/>
</dbReference>
<feature type="domain" description="GINS subunit" evidence="7">
    <location>
        <begin position="73"/>
        <end position="172"/>
    </location>
</feature>
<dbReference type="AlphaFoldDB" id="A0A428T294"/>
<organism evidence="9 10">
    <name type="scientific">Fusarium oligoseptatum</name>
    <dbReference type="NCBI Taxonomy" id="2604345"/>
    <lineage>
        <taxon>Eukaryota</taxon>
        <taxon>Fungi</taxon>
        <taxon>Dikarya</taxon>
        <taxon>Ascomycota</taxon>
        <taxon>Pezizomycotina</taxon>
        <taxon>Sordariomycetes</taxon>
        <taxon>Hypocreomycetidae</taxon>
        <taxon>Hypocreales</taxon>
        <taxon>Nectriaceae</taxon>
        <taxon>Fusarium</taxon>
        <taxon>Fusarium solani species complex</taxon>
    </lineage>
</organism>
<evidence type="ECO:0000256" key="4">
    <source>
        <dbReference type="ARBA" id="ARBA00022705"/>
    </source>
</evidence>
<comment type="function">
    <text evidence="6">The GINS complex plays an essential role in the initiation of DNA replication.</text>
</comment>
<dbReference type="EMBL" id="NKCK01000143">
    <property type="protein sequence ID" value="RSL96080.1"/>
    <property type="molecule type" value="Genomic_DNA"/>
</dbReference>
<keyword evidence="4 6" id="KW-0235">DNA replication</keyword>
<feature type="domain" description="DNA replication complex GINS protein PSF3 N-terminal" evidence="8">
    <location>
        <begin position="4"/>
        <end position="54"/>
    </location>
</feature>
<evidence type="ECO:0000256" key="6">
    <source>
        <dbReference type="RuleBase" id="RU367161"/>
    </source>
</evidence>
<comment type="similarity">
    <text evidence="2 6">Belongs to the GINS3/PSF3 family.</text>
</comment>
<dbReference type="InterPro" id="IPR038437">
    <property type="entry name" value="GINS_Psf3_sf"/>
</dbReference>
<protein>
    <recommendedName>
        <fullName evidence="3 6">DNA replication complex GINS protein PSF3</fullName>
    </recommendedName>
</protein>
<comment type="caution">
    <text evidence="9">The sequence shown here is derived from an EMBL/GenBank/DDBJ whole genome shotgun (WGS) entry which is preliminary data.</text>
</comment>
<dbReference type="STRING" id="1325735.A0A428T294"/>
<proteinExistence type="inferred from homology"/>
<dbReference type="Proteomes" id="UP000287144">
    <property type="component" value="Unassembled WGS sequence"/>
</dbReference>
<evidence type="ECO:0000259" key="8">
    <source>
        <dbReference type="Pfam" id="PF22466"/>
    </source>
</evidence>
<evidence type="ECO:0000256" key="1">
    <source>
        <dbReference type="ARBA" id="ARBA00004123"/>
    </source>
</evidence>
<gene>
    <name evidence="9" type="ORF">CEP52_011667</name>
</gene>
<dbReference type="CDD" id="cd21693">
    <property type="entry name" value="GINS_B_Psf3"/>
    <property type="match status" value="1"/>
</dbReference>
<accession>A0A428T294</accession>
<dbReference type="CDD" id="cd11713">
    <property type="entry name" value="GINS_A_psf3"/>
    <property type="match status" value="1"/>
</dbReference>
<dbReference type="GO" id="GO:0000811">
    <property type="term" value="C:GINS complex"/>
    <property type="evidence" value="ECO:0007669"/>
    <property type="project" value="UniProtKB-UniRule"/>
</dbReference>
<dbReference type="PANTHER" id="PTHR22768">
    <property type="entry name" value="DNA REPLICATION COMPLEX GINS PROTEIN PSF3"/>
    <property type="match status" value="1"/>
</dbReference>
<dbReference type="Pfam" id="PF22466">
    <property type="entry name" value="PSF3_N"/>
    <property type="match status" value="1"/>
</dbReference>
<comment type="subcellular location">
    <subcellularLocation>
        <location evidence="1 6">Nucleus</location>
    </subcellularLocation>
</comment>
<evidence type="ECO:0000256" key="3">
    <source>
        <dbReference type="ARBA" id="ARBA00015140"/>
    </source>
</evidence>
<dbReference type="GO" id="GO:1902975">
    <property type="term" value="P:mitotic DNA replication initiation"/>
    <property type="evidence" value="ECO:0007669"/>
    <property type="project" value="TreeGrafter"/>
</dbReference>
<keyword evidence="5 6" id="KW-0539">Nucleus</keyword>
<evidence type="ECO:0000256" key="5">
    <source>
        <dbReference type="ARBA" id="ARBA00023242"/>
    </source>
</evidence>
<dbReference type="SUPFAM" id="SSF160059">
    <property type="entry name" value="PriA/YqbF domain"/>
    <property type="match status" value="1"/>
</dbReference>
<dbReference type="Gene3D" id="1.20.58.2050">
    <property type="match status" value="1"/>
</dbReference>
<dbReference type="InterPro" id="IPR010492">
    <property type="entry name" value="GINS_Psf3"/>
</dbReference>
<evidence type="ECO:0000313" key="9">
    <source>
        <dbReference type="EMBL" id="RSL96080.1"/>
    </source>
</evidence>
<dbReference type="SUPFAM" id="SSF158573">
    <property type="entry name" value="GINS helical bundle-like"/>
    <property type="match status" value="1"/>
</dbReference>
<sequence>MSYYDIDAILTDAEKIPCQFEIDVPYLGHLDNSPHGLKPNTPLNLPLWLAEMLALASTPTSRAPLTLNLPPCLSAMVLAALRADPRAVPLRDQSAHFYGVGVRMLDLFDERDIAEVLRRTFVVRAGEVGLHARKADEGVGGNGGEFLRGLEEWERALFRRGHDGVKGAKEWTEKGQEDVI</sequence>
<evidence type="ECO:0000313" key="10">
    <source>
        <dbReference type="Proteomes" id="UP000287144"/>
    </source>
</evidence>
<comment type="subunit">
    <text evidence="6">Component of the GINS complex.</text>
</comment>
<dbReference type="PANTHER" id="PTHR22768:SF0">
    <property type="entry name" value="DNA REPLICATION COMPLEX GINS PROTEIN PSF3"/>
    <property type="match status" value="1"/>
</dbReference>
<dbReference type="Pfam" id="PF05916">
    <property type="entry name" value="Sld5"/>
    <property type="match status" value="1"/>
</dbReference>
<evidence type="ECO:0000259" key="7">
    <source>
        <dbReference type="Pfam" id="PF05916"/>
    </source>
</evidence>
<name>A0A428T294_9HYPO</name>